<dbReference type="Proteomes" id="UP000266895">
    <property type="component" value="Chromosome"/>
</dbReference>
<keyword evidence="8" id="KW-1185">Reference proteome</keyword>
<dbReference type="RefSeq" id="WP_126383145.1">
    <property type="nucleotide sequence ID" value="NZ_LR134350.1"/>
</dbReference>
<dbReference type="OrthoDB" id="5638726at2"/>
<gene>
    <name evidence="7" type="primary">argO</name>
    <name evidence="7" type="ORF">NCTC11636_02207</name>
</gene>
<dbReference type="AlphaFoldDB" id="A0A448HJD6"/>
<dbReference type="EMBL" id="LR134350">
    <property type="protein sequence ID" value="VEG29738.1"/>
    <property type="molecule type" value="Genomic_DNA"/>
</dbReference>
<evidence type="ECO:0000313" key="7">
    <source>
        <dbReference type="EMBL" id="VEG29738.1"/>
    </source>
</evidence>
<dbReference type="GO" id="GO:0005886">
    <property type="term" value="C:plasma membrane"/>
    <property type="evidence" value="ECO:0007669"/>
    <property type="project" value="UniProtKB-SubCell"/>
</dbReference>
<feature type="transmembrane region" description="Helical" evidence="6">
    <location>
        <begin position="95"/>
        <end position="112"/>
    </location>
</feature>
<reference evidence="7 8" key="1">
    <citation type="submission" date="2018-12" db="EMBL/GenBank/DDBJ databases">
        <authorList>
            <consortium name="Pathogen Informatics"/>
        </authorList>
    </citation>
    <scope>NUCLEOTIDE SEQUENCE [LARGE SCALE GENOMIC DNA]</scope>
    <source>
        <strain evidence="7 8">NCTC11636</strain>
    </source>
</reference>
<dbReference type="InterPro" id="IPR001123">
    <property type="entry name" value="LeuE-type"/>
</dbReference>
<proteinExistence type="predicted"/>
<name>A0A448HJD6_9ACTO</name>
<feature type="transmembrane region" description="Helical" evidence="6">
    <location>
        <begin position="198"/>
        <end position="220"/>
    </location>
</feature>
<feature type="transmembrane region" description="Helical" evidence="6">
    <location>
        <begin position="163"/>
        <end position="186"/>
    </location>
</feature>
<evidence type="ECO:0000256" key="6">
    <source>
        <dbReference type="SAM" id="Phobius"/>
    </source>
</evidence>
<keyword evidence="3 6" id="KW-0812">Transmembrane</keyword>
<dbReference type="PANTHER" id="PTHR30086">
    <property type="entry name" value="ARGININE EXPORTER PROTEIN ARGO"/>
    <property type="match status" value="1"/>
</dbReference>
<sequence length="222" mass="22490">MTDMSLLAPCSPTLLQASALAPSAGLVPLLTGFGTGIGLIVAIGAQNAWVLRQGVRREHVGLVVAICSVSDLVLICVGTAAVGAVSSMAPWVLEVLRWGGVLYLLGFALTSLRSALRPGALEEAAARPAASVALTTLALTWLNPHVYLDTVLMLGTVTNSFGAARWAAAAGACLASVVWFTALGLGARALSGPLGRPVTWRVLDVGVGVVMLAVAANLALGG</sequence>
<evidence type="ECO:0000256" key="2">
    <source>
        <dbReference type="ARBA" id="ARBA00022475"/>
    </source>
</evidence>
<keyword evidence="2" id="KW-1003">Cell membrane</keyword>
<feature type="transmembrane region" description="Helical" evidence="6">
    <location>
        <begin position="62"/>
        <end position="89"/>
    </location>
</feature>
<dbReference type="KEGG" id="ahw:NCTC11636_02207"/>
<comment type="subcellular location">
    <subcellularLocation>
        <location evidence="1">Cell membrane</location>
        <topology evidence="1">Multi-pass membrane protein</topology>
    </subcellularLocation>
</comment>
<dbReference type="PANTHER" id="PTHR30086:SF20">
    <property type="entry name" value="ARGININE EXPORTER PROTEIN ARGO-RELATED"/>
    <property type="match status" value="1"/>
</dbReference>
<feature type="transmembrane region" description="Helical" evidence="6">
    <location>
        <begin position="124"/>
        <end position="143"/>
    </location>
</feature>
<dbReference type="Pfam" id="PF01810">
    <property type="entry name" value="LysE"/>
    <property type="match status" value="1"/>
</dbReference>
<feature type="transmembrane region" description="Helical" evidence="6">
    <location>
        <begin position="29"/>
        <end position="50"/>
    </location>
</feature>
<protein>
    <submittedName>
        <fullName evidence="7">Arginine exporter protein ArgO</fullName>
    </submittedName>
</protein>
<evidence type="ECO:0000256" key="4">
    <source>
        <dbReference type="ARBA" id="ARBA00022989"/>
    </source>
</evidence>
<keyword evidence="5 6" id="KW-0472">Membrane</keyword>
<organism evidence="7 8">
    <name type="scientific">Actinomyces howellii</name>
    <dbReference type="NCBI Taxonomy" id="52771"/>
    <lineage>
        <taxon>Bacteria</taxon>
        <taxon>Bacillati</taxon>
        <taxon>Actinomycetota</taxon>
        <taxon>Actinomycetes</taxon>
        <taxon>Actinomycetales</taxon>
        <taxon>Actinomycetaceae</taxon>
        <taxon>Actinomyces</taxon>
    </lineage>
</organism>
<evidence type="ECO:0000256" key="1">
    <source>
        <dbReference type="ARBA" id="ARBA00004651"/>
    </source>
</evidence>
<evidence type="ECO:0000256" key="5">
    <source>
        <dbReference type="ARBA" id="ARBA00023136"/>
    </source>
</evidence>
<evidence type="ECO:0000256" key="3">
    <source>
        <dbReference type="ARBA" id="ARBA00022692"/>
    </source>
</evidence>
<evidence type="ECO:0000313" key="8">
    <source>
        <dbReference type="Proteomes" id="UP000266895"/>
    </source>
</evidence>
<keyword evidence="4 6" id="KW-1133">Transmembrane helix</keyword>
<accession>A0A448HJD6</accession>
<dbReference type="GO" id="GO:0015171">
    <property type="term" value="F:amino acid transmembrane transporter activity"/>
    <property type="evidence" value="ECO:0007669"/>
    <property type="project" value="TreeGrafter"/>
</dbReference>